<accession>C7LPG8</accession>
<proteinExistence type="predicted"/>
<dbReference type="AlphaFoldDB" id="C7LPG8"/>
<keyword evidence="2" id="KW-1185">Reference proteome</keyword>
<gene>
    <name evidence="1" type="ordered locus">Dbac_0894</name>
</gene>
<protein>
    <submittedName>
        <fullName evidence="1">Uncharacterized protein</fullName>
    </submittedName>
</protein>
<organism evidence="1 2">
    <name type="scientific">Desulfomicrobium baculatum (strain DSM 4028 / VKM B-1378 / X)</name>
    <name type="common">Desulfovibrio baculatus</name>
    <dbReference type="NCBI Taxonomy" id="525897"/>
    <lineage>
        <taxon>Bacteria</taxon>
        <taxon>Pseudomonadati</taxon>
        <taxon>Thermodesulfobacteriota</taxon>
        <taxon>Desulfovibrionia</taxon>
        <taxon>Desulfovibrionales</taxon>
        <taxon>Desulfomicrobiaceae</taxon>
        <taxon>Desulfomicrobium</taxon>
    </lineage>
</organism>
<name>C7LPG8_DESBD</name>
<sequence length="67" mass="7292">MVGKGLFILMTKSDHTHCSDGRRNLPKTGRAIAVELSFPVFLGPGIVIMTTPPLTLDCPFILSYKTS</sequence>
<reference evidence="1 2" key="1">
    <citation type="journal article" date="2009" name="Stand. Genomic Sci.">
        <title>Complete genome sequence of Desulfomicrobium baculatum type strain (X).</title>
        <authorList>
            <person name="Copeland A."/>
            <person name="Spring S."/>
            <person name="Goker M."/>
            <person name="Schneider S."/>
            <person name="Lapidus A."/>
            <person name="Del Rio T.G."/>
            <person name="Tice H."/>
            <person name="Cheng J.F."/>
            <person name="Chen F."/>
            <person name="Nolan M."/>
            <person name="Bruce D."/>
            <person name="Goodwin L."/>
            <person name="Pitluck S."/>
            <person name="Ivanova N."/>
            <person name="Mavrommatis K."/>
            <person name="Ovchinnikova G."/>
            <person name="Pati A."/>
            <person name="Chen A."/>
            <person name="Palaniappan K."/>
            <person name="Land M."/>
            <person name="Hauser L."/>
            <person name="Chang Y.J."/>
            <person name="Jeffries C.C."/>
            <person name="Meincke L."/>
            <person name="Sims D."/>
            <person name="Brettin T."/>
            <person name="Detter J.C."/>
            <person name="Han C."/>
            <person name="Chain P."/>
            <person name="Bristow J."/>
            <person name="Eisen J.A."/>
            <person name="Markowitz V."/>
            <person name="Hugenholtz P."/>
            <person name="Kyrpides N.C."/>
            <person name="Klenk H.P."/>
            <person name="Lucas S."/>
        </authorList>
    </citation>
    <scope>NUCLEOTIDE SEQUENCE [LARGE SCALE GENOMIC DNA]</scope>
    <source>
        <strain evidence="2">DSM 4028 / VKM B-1378 / X</strain>
    </source>
</reference>
<dbReference type="EMBL" id="CP001629">
    <property type="protein sequence ID" value="ACU89011.1"/>
    <property type="molecule type" value="Genomic_DNA"/>
</dbReference>
<evidence type="ECO:0000313" key="1">
    <source>
        <dbReference type="EMBL" id="ACU89011.1"/>
    </source>
</evidence>
<evidence type="ECO:0000313" key="2">
    <source>
        <dbReference type="Proteomes" id="UP000002216"/>
    </source>
</evidence>
<dbReference type="STRING" id="525897.Dbac_0894"/>
<dbReference type="KEGG" id="dba:Dbac_0894"/>
<dbReference type="HOGENOM" id="CLU_2805416_0_0_7"/>
<dbReference type="Proteomes" id="UP000002216">
    <property type="component" value="Chromosome"/>
</dbReference>